<dbReference type="SUPFAM" id="SSF52047">
    <property type="entry name" value="RNI-like"/>
    <property type="match status" value="1"/>
</dbReference>
<sequence>MRTCKLFYAASRRPFLVNIHWKDMAAFSTNTEQVWANHKTSNLRTIPRTVQVGGELVTKNQIRWDDIFPTLQTFSNLSSLIIVSVQFPLHDIFMYLESMPRLTKLSLSNIERDSSAPCNHASQLPSYSNSLRELTVKQMPMSKAPFLGDSGFMHIMDLLSRPGLERAEISMDTFADLLYVFDETRYSFSESLIYLDVRDPTFRLNDEERWQEDWCNLIHHAVHRCATVIQHLRIWSSSHPPDPPPPLYLPALIEYIGPHEMLSTLMFSSSISTIWVPAPVAQCSSAFKLSERLGAHLQHTDLRNLSVLRWSSSDIRVENIFALFPRLEELSIQPSSPLSKRRLSHLKGALKEMHYLRGISILNDTTRYKLSNSDQREILSSWKRARNTLLYVRFETKIKFLWDGKRTWEKRHFIDGQLLMPLNEERKQYTNAFCHTFLF</sequence>
<name>A0ABR3FMX3_9AGAR</name>
<dbReference type="EMBL" id="JBAHYK010000201">
    <property type="protein sequence ID" value="KAL0576761.1"/>
    <property type="molecule type" value="Genomic_DNA"/>
</dbReference>
<evidence type="ECO:0000313" key="1">
    <source>
        <dbReference type="EMBL" id="KAL0576761.1"/>
    </source>
</evidence>
<proteinExistence type="predicted"/>
<organism evidence="1 2">
    <name type="scientific">Marasmius crinis-equi</name>
    <dbReference type="NCBI Taxonomy" id="585013"/>
    <lineage>
        <taxon>Eukaryota</taxon>
        <taxon>Fungi</taxon>
        <taxon>Dikarya</taxon>
        <taxon>Basidiomycota</taxon>
        <taxon>Agaricomycotina</taxon>
        <taxon>Agaricomycetes</taxon>
        <taxon>Agaricomycetidae</taxon>
        <taxon>Agaricales</taxon>
        <taxon>Marasmiineae</taxon>
        <taxon>Marasmiaceae</taxon>
        <taxon>Marasmius</taxon>
    </lineage>
</organism>
<reference evidence="1 2" key="1">
    <citation type="submission" date="2024-02" db="EMBL/GenBank/DDBJ databases">
        <title>A draft genome for the cacao thread blight pathogen Marasmius crinis-equi.</title>
        <authorList>
            <person name="Cohen S.P."/>
            <person name="Baruah I.K."/>
            <person name="Amoako-Attah I."/>
            <person name="Bukari Y."/>
            <person name="Meinhardt L.W."/>
            <person name="Bailey B.A."/>
        </authorList>
    </citation>
    <scope>NUCLEOTIDE SEQUENCE [LARGE SCALE GENOMIC DNA]</scope>
    <source>
        <strain evidence="1 2">GH-76</strain>
    </source>
</reference>
<keyword evidence="2" id="KW-1185">Reference proteome</keyword>
<accession>A0ABR3FMX3</accession>
<comment type="caution">
    <text evidence="1">The sequence shown here is derived from an EMBL/GenBank/DDBJ whole genome shotgun (WGS) entry which is preliminary data.</text>
</comment>
<evidence type="ECO:0008006" key="3">
    <source>
        <dbReference type="Google" id="ProtNLM"/>
    </source>
</evidence>
<gene>
    <name evidence="1" type="ORF">V5O48_005226</name>
</gene>
<dbReference type="InterPro" id="IPR032675">
    <property type="entry name" value="LRR_dom_sf"/>
</dbReference>
<dbReference type="Gene3D" id="3.80.10.10">
    <property type="entry name" value="Ribonuclease Inhibitor"/>
    <property type="match status" value="1"/>
</dbReference>
<dbReference type="Proteomes" id="UP001465976">
    <property type="component" value="Unassembled WGS sequence"/>
</dbReference>
<evidence type="ECO:0000313" key="2">
    <source>
        <dbReference type="Proteomes" id="UP001465976"/>
    </source>
</evidence>
<protein>
    <recommendedName>
        <fullName evidence="3">F-box domain-containing protein</fullName>
    </recommendedName>
</protein>